<dbReference type="STRING" id="1798525.A3G90_04955"/>
<name>A0A1F6FHM6_9BACT</name>
<feature type="transmembrane region" description="Helical" evidence="1">
    <location>
        <begin position="130"/>
        <end position="151"/>
    </location>
</feature>
<accession>A0A1F6FHM6</accession>
<evidence type="ECO:0000313" key="3">
    <source>
        <dbReference type="Proteomes" id="UP000177325"/>
    </source>
</evidence>
<dbReference type="EMBL" id="MFMM01000001">
    <property type="protein sequence ID" value="OGG85370.1"/>
    <property type="molecule type" value="Genomic_DNA"/>
</dbReference>
<dbReference type="AlphaFoldDB" id="A0A1F6FHM6"/>
<protein>
    <recommendedName>
        <fullName evidence="4">TVP38/TMEM64 family membrane protein</fullName>
    </recommendedName>
</protein>
<feature type="transmembrane region" description="Helical" evidence="1">
    <location>
        <begin position="44"/>
        <end position="62"/>
    </location>
</feature>
<keyword evidence="1" id="KW-0472">Membrane</keyword>
<proteinExistence type="predicted"/>
<feature type="transmembrane region" description="Helical" evidence="1">
    <location>
        <begin position="7"/>
        <end position="32"/>
    </location>
</feature>
<organism evidence="2 3">
    <name type="scientific">Candidatus Kaiserbacteria bacterium RIFCSPLOWO2_12_FULL_45_26</name>
    <dbReference type="NCBI Taxonomy" id="1798525"/>
    <lineage>
        <taxon>Bacteria</taxon>
        <taxon>Candidatus Kaiseribacteriota</taxon>
    </lineage>
</organism>
<evidence type="ECO:0000256" key="1">
    <source>
        <dbReference type="SAM" id="Phobius"/>
    </source>
</evidence>
<reference evidence="2 3" key="1">
    <citation type="journal article" date="2016" name="Nat. Commun.">
        <title>Thousands of microbial genomes shed light on interconnected biogeochemical processes in an aquifer system.</title>
        <authorList>
            <person name="Anantharaman K."/>
            <person name="Brown C.T."/>
            <person name="Hug L.A."/>
            <person name="Sharon I."/>
            <person name="Castelle C.J."/>
            <person name="Probst A.J."/>
            <person name="Thomas B.C."/>
            <person name="Singh A."/>
            <person name="Wilkins M.J."/>
            <person name="Karaoz U."/>
            <person name="Brodie E.L."/>
            <person name="Williams K.H."/>
            <person name="Hubbard S.S."/>
            <person name="Banfield J.F."/>
        </authorList>
    </citation>
    <scope>NUCLEOTIDE SEQUENCE [LARGE SCALE GENOMIC DNA]</scope>
</reference>
<dbReference type="InterPro" id="IPR051311">
    <property type="entry name" value="DedA_domain"/>
</dbReference>
<feature type="transmembrane region" description="Helical" evidence="1">
    <location>
        <begin position="163"/>
        <end position="182"/>
    </location>
</feature>
<keyword evidence="1" id="KW-1133">Transmembrane helix</keyword>
<dbReference type="PANTHER" id="PTHR42709">
    <property type="entry name" value="ALKALINE PHOSPHATASE LIKE PROTEIN"/>
    <property type="match status" value="1"/>
</dbReference>
<dbReference type="Proteomes" id="UP000177325">
    <property type="component" value="Unassembled WGS sequence"/>
</dbReference>
<evidence type="ECO:0000313" key="2">
    <source>
        <dbReference type="EMBL" id="OGG85370.1"/>
    </source>
</evidence>
<sequence length="190" mass="21230">MTRRKKVFNIILFLGLISAALFASFILADYIANNHSSRELIQDYGYFGILLVSFVAGLNMFVPIPAATFVPVFTAGGISLPEIIFFLIIGTMAANLLSYYLGQFGGKITKSHYPNLQKKLVTLYSSKRKWLPYFVFGFAAFIPLPDEVYLIPLGIIGVRLTQFIIPLIIGTTVYQGLAAFGVDNLFRFFF</sequence>
<keyword evidence="1" id="KW-0812">Transmembrane</keyword>
<comment type="caution">
    <text evidence="2">The sequence shown here is derived from an EMBL/GenBank/DDBJ whole genome shotgun (WGS) entry which is preliminary data.</text>
</comment>
<gene>
    <name evidence="2" type="ORF">A3G90_04955</name>
</gene>
<evidence type="ECO:0008006" key="4">
    <source>
        <dbReference type="Google" id="ProtNLM"/>
    </source>
</evidence>